<dbReference type="Proteomes" id="UP000216442">
    <property type="component" value="Unassembled WGS sequence"/>
</dbReference>
<evidence type="ECO:0000313" key="2">
    <source>
        <dbReference type="Proteomes" id="UP000216442"/>
    </source>
</evidence>
<dbReference type="EMBL" id="NPKJ01000006">
    <property type="protein sequence ID" value="PAQ12268.1"/>
    <property type="molecule type" value="Genomic_DNA"/>
</dbReference>
<dbReference type="AlphaFoldDB" id="A0A271LYL3"/>
<name>A0A271LYL3_9HYPH</name>
<proteinExistence type="predicted"/>
<organism evidence="1 2">
    <name type="scientific">Mesorhizobium temperatum</name>
    <dbReference type="NCBI Taxonomy" id="241416"/>
    <lineage>
        <taxon>Bacteria</taxon>
        <taxon>Pseudomonadati</taxon>
        <taxon>Pseudomonadota</taxon>
        <taxon>Alphaproteobacteria</taxon>
        <taxon>Hyphomicrobiales</taxon>
        <taxon>Phyllobacteriaceae</taxon>
        <taxon>Mesorhizobium</taxon>
    </lineage>
</organism>
<reference evidence="1 2" key="1">
    <citation type="submission" date="2017-08" db="EMBL/GenBank/DDBJ databases">
        <title>Mesorhizobium wenxinae sp. nov., a novel rhizobial species isolated from root nodules of chickpea (Cicer arietinum L.).</title>
        <authorList>
            <person name="Zhang J."/>
        </authorList>
    </citation>
    <scope>NUCLEOTIDE SEQUENCE [LARGE SCALE GENOMIC DNA]</scope>
    <source>
        <strain evidence="1 2">SDW018</strain>
    </source>
</reference>
<sequence>MLRERRLGLANVFALLHRKWPPRCGRRLTSPYADALVRGLCAGYCGAEEVAILFVAELNAGEGGQFESALAVATKLTLGFAERSDRAC</sequence>
<evidence type="ECO:0000313" key="1">
    <source>
        <dbReference type="EMBL" id="PAQ12268.1"/>
    </source>
</evidence>
<gene>
    <name evidence="1" type="ORF">CIT26_01375</name>
</gene>
<comment type="caution">
    <text evidence="1">The sequence shown here is derived from an EMBL/GenBank/DDBJ whole genome shotgun (WGS) entry which is preliminary data.</text>
</comment>
<accession>A0A271LYL3</accession>
<keyword evidence="2" id="KW-1185">Reference proteome</keyword>
<protein>
    <submittedName>
        <fullName evidence="1">Uncharacterized protein</fullName>
    </submittedName>
</protein>